<name>A0A0M5IYB3_DROBS</name>
<keyword evidence="5 9" id="KW-1133">Transmembrane helix</keyword>
<feature type="region of interest" description="Disordered" evidence="8">
    <location>
        <begin position="385"/>
        <end position="416"/>
    </location>
</feature>
<keyword evidence="11" id="KW-1185">Reference proteome</keyword>
<dbReference type="OrthoDB" id="5579088at2759"/>
<feature type="compositionally biased region" description="Basic and acidic residues" evidence="8">
    <location>
        <begin position="437"/>
        <end position="446"/>
    </location>
</feature>
<evidence type="ECO:0000256" key="8">
    <source>
        <dbReference type="SAM" id="MobiDB-lite"/>
    </source>
</evidence>
<proteinExistence type="inferred from homology"/>
<dbReference type="EMBL" id="CP012525">
    <property type="protein sequence ID" value="ALC43081.1"/>
    <property type="molecule type" value="Genomic_DNA"/>
</dbReference>
<dbReference type="GO" id="GO:0019915">
    <property type="term" value="P:lipid storage"/>
    <property type="evidence" value="ECO:0007669"/>
    <property type="project" value="InterPro"/>
</dbReference>
<dbReference type="STRING" id="30019.A0A0M5IYB3"/>
<dbReference type="PANTHER" id="PTHR23129">
    <property type="entry name" value="ACYL-COENZYME A DIPHOSPHATASE FITM2"/>
    <property type="match status" value="1"/>
</dbReference>
<protein>
    <submittedName>
        <fullName evidence="10">CG10671</fullName>
    </submittedName>
</protein>
<dbReference type="AlphaFoldDB" id="A0A0M5IYB3"/>
<feature type="region of interest" description="Disordered" evidence="8">
    <location>
        <begin position="434"/>
        <end position="453"/>
    </location>
</feature>
<evidence type="ECO:0000256" key="4">
    <source>
        <dbReference type="ARBA" id="ARBA00022824"/>
    </source>
</evidence>
<feature type="transmembrane region" description="Helical" evidence="9">
    <location>
        <begin position="117"/>
        <end position="136"/>
    </location>
</feature>
<dbReference type="HAMAP" id="MF_03230">
    <property type="entry name" value="FITM2"/>
    <property type="match status" value="1"/>
</dbReference>
<dbReference type="GO" id="GO:0005789">
    <property type="term" value="C:endoplasmic reticulum membrane"/>
    <property type="evidence" value="ECO:0007669"/>
    <property type="project" value="UniProtKB-SubCell"/>
</dbReference>
<dbReference type="OMA" id="TYRFWYL"/>
<dbReference type="GO" id="GO:0010945">
    <property type="term" value="F:coenzyme A diphosphatase activity"/>
    <property type="evidence" value="ECO:0007669"/>
    <property type="project" value="InterPro"/>
</dbReference>
<feature type="transmembrane region" description="Helical" evidence="9">
    <location>
        <begin position="308"/>
        <end position="334"/>
    </location>
</feature>
<dbReference type="PANTHER" id="PTHR23129:SF0">
    <property type="entry name" value="ACYL-COENZYME A DIPHOSPHATASE FITM2"/>
    <property type="match status" value="1"/>
</dbReference>
<feature type="transmembrane region" description="Helical" evidence="9">
    <location>
        <begin position="156"/>
        <end position="175"/>
    </location>
</feature>
<dbReference type="Proteomes" id="UP000494163">
    <property type="component" value="Chromosome 3L"/>
</dbReference>
<evidence type="ECO:0000256" key="3">
    <source>
        <dbReference type="ARBA" id="ARBA00022801"/>
    </source>
</evidence>
<feature type="compositionally biased region" description="Low complexity" evidence="8">
    <location>
        <begin position="52"/>
        <end position="65"/>
    </location>
</feature>
<dbReference type="Pfam" id="PF10261">
    <property type="entry name" value="FIT"/>
    <property type="match status" value="2"/>
</dbReference>
<comment type="subcellular location">
    <subcellularLocation>
        <location evidence="1">Endoplasmic reticulum membrane</location>
        <topology evidence="1">Multi-pass membrane protein</topology>
    </subcellularLocation>
</comment>
<dbReference type="InterPro" id="IPR019388">
    <property type="entry name" value="FIT"/>
</dbReference>
<reference evidence="10 11" key="1">
    <citation type="submission" date="2015-08" db="EMBL/GenBank/DDBJ databases">
        <title>Ancestral chromatin configuration constrains chromatin evolution on differentiating sex chromosomes in Drosophila.</title>
        <authorList>
            <person name="Zhou Q."/>
            <person name="Bachtrog D."/>
        </authorList>
    </citation>
    <scope>NUCLEOTIDE SEQUENCE [LARGE SCALE GENOMIC DNA]</scope>
    <source>
        <tissue evidence="10">Whole larvae</tissue>
    </source>
</reference>
<evidence type="ECO:0000256" key="9">
    <source>
        <dbReference type="SAM" id="Phobius"/>
    </source>
</evidence>
<dbReference type="InterPro" id="IPR046401">
    <property type="entry name" value="FITM1/2"/>
</dbReference>
<evidence type="ECO:0000256" key="6">
    <source>
        <dbReference type="ARBA" id="ARBA00023098"/>
    </source>
</evidence>
<evidence type="ECO:0000313" key="11">
    <source>
        <dbReference type="Proteomes" id="UP000494163"/>
    </source>
</evidence>
<evidence type="ECO:0000256" key="5">
    <source>
        <dbReference type="ARBA" id="ARBA00022989"/>
    </source>
</evidence>
<accession>A0A0M5IYB3</accession>
<evidence type="ECO:0000313" key="10">
    <source>
        <dbReference type="EMBL" id="ALC43081.1"/>
    </source>
</evidence>
<evidence type="ECO:0000256" key="1">
    <source>
        <dbReference type="ARBA" id="ARBA00004477"/>
    </source>
</evidence>
<keyword evidence="3" id="KW-0378">Hydrolase</keyword>
<dbReference type="GO" id="GO:0034389">
    <property type="term" value="P:lipid droplet organization"/>
    <property type="evidence" value="ECO:0007669"/>
    <property type="project" value="InterPro"/>
</dbReference>
<feature type="region of interest" description="Disordered" evidence="8">
    <location>
        <begin position="24"/>
        <end position="87"/>
    </location>
</feature>
<feature type="compositionally biased region" description="Low complexity" evidence="8">
    <location>
        <begin position="405"/>
        <end position="416"/>
    </location>
</feature>
<organism evidence="10 11">
    <name type="scientific">Drosophila busckii</name>
    <name type="common">Fruit fly</name>
    <dbReference type="NCBI Taxonomy" id="30019"/>
    <lineage>
        <taxon>Eukaryota</taxon>
        <taxon>Metazoa</taxon>
        <taxon>Ecdysozoa</taxon>
        <taxon>Arthropoda</taxon>
        <taxon>Hexapoda</taxon>
        <taxon>Insecta</taxon>
        <taxon>Pterygota</taxon>
        <taxon>Neoptera</taxon>
        <taxon>Endopterygota</taxon>
        <taxon>Diptera</taxon>
        <taxon>Brachycera</taxon>
        <taxon>Muscomorpha</taxon>
        <taxon>Ephydroidea</taxon>
        <taxon>Drosophilidae</taxon>
        <taxon>Drosophila</taxon>
    </lineage>
</organism>
<sequence length="453" mass="51600">MTEDKIKNFFDLAFTFLRATSSITKNGSKTNDENDNNNNMATKRRPLRPNLGAGTASSSGGSSSSNMNFRPGGPDITRAEARGTRPTAAPTSIREILVMGVIHLCKKTIFFNTDLKVALYLGSLFLISLVGDFLPFPKTYFARSDNLFNLYFVKVGWGWTLLFAVPFLVLSAYTLSCGDMKRMLRHHFPRIVIATFFWFFWTKLFNFVETAYGRCTTKGYASKSSCLKAGHLWQGFDISGHAFILIHSSLVLIEEARPILKWETIKEHLRNELHNRSVSEQVSSNPLRNLNEEQMRSLQFLYTRLTPIIRTLFIGMAALQLLWDIMLVGTMLYYHRMIEKVVSGILAILTWYFTYRFWYPTPGLLPEAPGQGVFHYQQHHYQPAQHHHHRDSFPSKRGTNLPNGAQSAPSSSSQQQIPKFMGMPLYTNVKTASLVQAERERKERDLQAAAMES</sequence>
<feature type="transmembrane region" description="Helical" evidence="9">
    <location>
        <begin position="341"/>
        <end position="359"/>
    </location>
</feature>
<keyword evidence="6" id="KW-0443">Lipid metabolism</keyword>
<gene>
    <name evidence="10" type="ORF">Dbus_chr3Lg247</name>
</gene>
<feature type="transmembrane region" description="Helical" evidence="9">
    <location>
        <begin position="187"/>
        <end position="204"/>
    </location>
</feature>
<keyword evidence="4" id="KW-0256">Endoplasmic reticulum</keyword>
<keyword evidence="7 9" id="KW-0472">Membrane</keyword>
<evidence type="ECO:0000256" key="2">
    <source>
        <dbReference type="ARBA" id="ARBA00022692"/>
    </source>
</evidence>
<dbReference type="GO" id="GO:0008654">
    <property type="term" value="P:phospholipid biosynthetic process"/>
    <property type="evidence" value="ECO:0007669"/>
    <property type="project" value="TreeGrafter"/>
</dbReference>
<keyword evidence="2 9" id="KW-0812">Transmembrane</keyword>
<evidence type="ECO:0000256" key="7">
    <source>
        <dbReference type="ARBA" id="ARBA00023136"/>
    </source>
</evidence>